<dbReference type="InterPro" id="IPR020845">
    <property type="entry name" value="AMP-binding_CS"/>
</dbReference>
<dbReference type="Gene3D" id="3.40.50.12780">
    <property type="entry name" value="N-terminal domain of ligase-like"/>
    <property type="match status" value="1"/>
</dbReference>
<dbReference type="Gene3D" id="3.30.300.30">
    <property type="match status" value="1"/>
</dbReference>
<dbReference type="InterPro" id="IPR025110">
    <property type="entry name" value="AMP-bd_C"/>
</dbReference>
<dbReference type="InterPro" id="IPR000873">
    <property type="entry name" value="AMP-dep_synth/lig_dom"/>
</dbReference>
<evidence type="ECO:0000313" key="6">
    <source>
        <dbReference type="Proteomes" id="UP000006001"/>
    </source>
</evidence>
<dbReference type="eggNOG" id="COG0318">
    <property type="taxonomic scope" value="Bacteria"/>
</dbReference>
<dbReference type="InterPro" id="IPR042099">
    <property type="entry name" value="ANL_N_sf"/>
</dbReference>
<dbReference type="Pfam" id="PF00501">
    <property type="entry name" value="AMP-binding"/>
    <property type="match status" value="1"/>
</dbReference>
<dbReference type="InterPro" id="IPR045851">
    <property type="entry name" value="AMP-bd_C_sf"/>
</dbReference>
<dbReference type="InterPro" id="IPR050237">
    <property type="entry name" value="ATP-dep_AMP-bd_enzyme"/>
</dbReference>
<keyword evidence="2 5" id="KW-0436">Ligase</keyword>
<dbReference type="EMBL" id="ACUX02000019">
    <property type="protein sequence ID" value="EEZ60402.1"/>
    <property type="molecule type" value="Genomic_DNA"/>
</dbReference>
<gene>
    <name evidence="5" type="ORF">HMPREF0762_01879</name>
</gene>
<dbReference type="PANTHER" id="PTHR43767:SF1">
    <property type="entry name" value="NONRIBOSOMAL PEPTIDE SYNTHASE PES1 (EUROFUNG)-RELATED"/>
    <property type="match status" value="1"/>
</dbReference>
<dbReference type="OrthoDB" id="9803968at2"/>
<dbReference type="FunFam" id="3.30.300.30:FF:000008">
    <property type="entry name" value="2,3-dihydroxybenzoate-AMP ligase"/>
    <property type="match status" value="1"/>
</dbReference>
<dbReference type="AlphaFoldDB" id="D0WJ54"/>
<dbReference type="GO" id="GO:0016878">
    <property type="term" value="F:acid-thiol ligase activity"/>
    <property type="evidence" value="ECO:0007669"/>
    <property type="project" value="UniProtKB-ARBA"/>
</dbReference>
<sequence length="518" mass="57292">MRLSDRETLRTWWTGLVERCGDRCFLRFQACDASTRSFTYAEFYAYVRRMANFLIEDGVRPGENIAVQLYNSPESIAALFAITEAGAVSVPLNIQHKLDECVRVIERCNIGRIITDPDFQEYYDGREGSYAMPRLYVSHASDGTLSPGSIDFDAAVARQSDVLSEVRPQASGDVVEIMFTSGTTSAPKGVEVTHANFVLSGQYGCWQHAMRPDDVFLTTMPAFHSNFQLAALTPVLAAGATLVFVAKYSARRFWSQVVSHGATLTQMVSMMVKTTLMQPVDAHERDHRLRSVQYYLPLSEEEKDRFEDRFRARLQNCYGLTESICWVATEPPFERGPWPSVGRVGIGYAVEVRRADGSCASSGEEGEICIQGVPGTTLMKGYYQDAAATAQALDGDGWLHTGDVGVFDERGWLFFVDRDSNMIKRAGENISAAEVEHAIMEMPQVKEAAVIGVADPVRDEAVKAFVALEAGAHVSADEIRSFCAQRLADYKVPGFVAFVDALPKTSVGKVAKKLLREE</sequence>
<dbReference type="Pfam" id="PF13193">
    <property type="entry name" value="AMP-binding_C"/>
    <property type="match status" value="1"/>
</dbReference>
<protein>
    <submittedName>
        <fullName evidence="5">Crotonobetaine/carnitine-CoA ligase</fullName>
    </submittedName>
</protein>
<evidence type="ECO:0000313" key="5">
    <source>
        <dbReference type="EMBL" id="EEZ60402.1"/>
    </source>
</evidence>
<evidence type="ECO:0000259" key="4">
    <source>
        <dbReference type="Pfam" id="PF13193"/>
    </source>
</evidence>
<dbReference type="STRING" id="649764.HMPREF0762_01879"/>
<comment type="similarity">
    <text evidence="1">Belongs to the ATP-dependent AMP-binding enzyme family.</text>
</comment>
<organism evidence="5 6">
    <name type="scientific">Slackia exigua (strain ATCC 700122 / DSM 15923 / CIP 105133 / JCM 11022 / KCTC 5966 / S-7)</name>
    <dbReference type="NCBI Taxonomy" id="649764"/>
    <lineage>
        <taxon>Bacteria</taxon>
        <taxon>Bacillati</taxon>
        <taxon>Actinomycetota</taxon>
        <taxon>Coriobacteriia</taxon>
        <taxon>Eggerthellales</taxon>
        <taxon>Eggerthellaceae</taxon>
        <taxon>Slackia</taxon>
    </lineage>
</organism>
<feature type="domain" description="AMP-binding enzyme C-terminal" evidence="4">
    <location>
        <begin position="434"/>
        <end position="509"/>
    </location>
</feature>
<proteinExistence type="inferred from homology"/>
<accession>D0WJ54</accession>
<keyword evidence="6" id="KW-1185">Reference proteome</keyword>
<evidence type="ECO:0000256" key="2">
    <source>
        <dbReference type="ARBA" id="ARBA00022598"/>
    </source>
</evidence>
<dbReference type="GeneID" id="85008075"/>
<dbReference type="HOGENOM" id="CLU_000022_59_0_11"/>
<dbReference type="RefSeq" id="WP_006363160.1">
    <property type="nucleotide sequence ID" value="NZ_GG700631.1"/>
</dbReference>
<reference evidence="5" key="1">
    <citation type="submission" date="2009-10" db="EMBL/GenBank/DDBJ databases">
        <authorList>
            <person name="Weinstock G."/>
            <person name="Sodergren E."/>
            <person name="Clifton S."/>
            <person name="Fulton L."/>
            <person name="Fulton B."/>
            <person name="Courtney L."/>
            <person name="Fronick C."/>
            <person name="Harrison M."/>
            <person name="Strong C."/>
            <person name="Farmer C."/>
            <person name="Delahaunty K."/>
            <person name="Markovic C."/>
            <person name="Hall O."/>
            <person name="Minx P."/>
            <person name="Tomlinson C."/>
            <person name="Mitreva M."/>
            <person name="Nelson J."/>
            <person name="Hou S."/>
            <person name="Wollam A."/>
            <person name="Pepin K.H."/>
            <person name="Johnson M."/>
            <person name="Bhonagiri V."/>
            <person name="Nash W.E."/>
            <person name="Warren W."/>
            <person name="Chinwalla A."/>
            <person name="Mardis E.R."/>
            <person name="Wilson R.K."/>
        </authorList>
    </citation>
    <scope>NUCLEOTIDE SEQUENCE [LARGE SCALE GENOMIC DNA]</scope>
    <source>
        <strain evidence="5">ATCC 700122</strain>
    </source>
</reference>
<dbReference type="SUPFAM" id="SSF56801">
    <property type="entry name" value="Acetyl-CoA synthetase-like"/>
    <property type="match status" value="1"/>
</dbReference>
<feature type="domain" description="AMP-dependent synthetase/ligase" evidence="3">
    <location>
        <begin position="24"/>
        <end position="383"/>
    </location>
</feature>
<evidence type="ECO:0000256" key="1">
    <source>
        <dbReference type="ARBA" id="ARBA00006432"/>
    </source>
</evidence>
<dbReference type="PANTHER" id="PTHR43767">
    <property type="entry name" value="LONG-CHAIN-FATTY-ACID--COA LIGASE"/>
    <property type="match status" value="1"/>
</dbReference>
<dbReference type="Proteomes" id="UP000006001">
    <property type="component" value="Unassembled WGS sequence"/>
</dbReference>
<evidence type="ECO:0000259" key="3">
    <source>
        <dbReference type="Pfam" id="PF00501"/>
    </source>
</evidence>
<name>D0WJ54_SLAES</name>
<comment type="caution">
    <text evidence="5">The sequence shown here is derived from an EMBL/GenBank/DDBJ whole genome shotgun (WGS) entry which is preliminary data.</text>
</comment>
<dbReference type="PROSITE" id="PS00455">
    <property type="entry name" value="AMP_BINDING"/>
    <property type="match status" value="1"/>
</dbReference>